<dbReference type="EMBL" id="OFTC01000017">
    <property type="protein sequence ID" value="SOZ36143.1"/>
    <property type="molecule type" value="Genomic_DNA"/>
</dbReference>
<comment type="caution">
    <text evidence="1">The sequence shown here is derived from an EMBL/GenBank/DDBJ whole genome shotgun (WGS) entry which is preliminary data.</text>
</comment>
<keyword evidence="2" id="KW-1185">Reference proteome</keyword>
<sequence length="109" mass="12233">MLKQDKGLGPNGERKVVCYSTSQLPRKFDARGMETIRRFSRAVTIILTVEINEHEEIASGAGSAWRICWGGAGPIERDPVRCGRCQHRIREQHVQRHAVGRQRPGSRAG</sequence>
<evidence type="ECO:0008006" key="3">
    <source>
        <dbReference type="Google" id="ProtNLM"/>
    </source>
</evidence>
<dbReference type="Proteomes" id="UP000256710">
    <property type="component" value="Unassembled WGS sequence"/>
</dbReference>
<evidence type="ECO:0000313" key="1">
    <source>
        <dbReference type="EMBL" id="SOZ36143.1"/>
    </source>
</evidence>
<evidence type="ECO:0000313" key="2">
    <source>
        <dbReference type="Proteomes" id="UP000256710"/>
    </source>
</evidence>
<protein>
    <recommendedName>
        <fullName evidence="3">Resolvase/invertase-type recombinase catalytic domain-containing protein</fullName>
    </recommendedName>
</protein>
<proteinExistence type="predicted"/>
<organism evidence="1 2">
    <name type="scientific">Cupriavidus neocaledonicus</name>
    <dbReference type="NCBI Taxonomy" id="1040979"/>
    <lineage>
        <taxon>Bacteria</taxon>
        <taxon>Pseudomonadati</taxon>
        <taxon>Pseudomonadota</taxon>
        <taxon>Betaproteobacteria</taxon>
        <taxon>Burkholderiales</taxon>
        <taxon>Burkholderiaceae</taxon>
        <taxon>Cupriavidus</taxon>
    </lineage>
</organism>
<gene>
    <name evidence="1" type="ORF">CBM2605_A240145</name>
</gene>
<name>A0ABY1V0E3_9BURK</name>
<reference evidence="1 2" key="1">
    <citation type="submission" date="2018-01" db="EMBL/GenBank/DDBJ databases">
        <authorList>
            <person name="Clerissi C."/>
        </authorList>
    </citation>
    <scope>NUCLEOTIDE SEQUENCE [LARGE SCALE GENOMIC DNA]</scope>
    <source>
        <strain evidence="1">Cupriavidus taiwanensis STM 6082</strain>
    </source>
</reference>
<accession>A0ABY1V0E3</accession>